<dbReference type="GO" id="GO:0003676">
    <property type="term" value="F:nucleic acid binding"/>
    <property type="evidence" value="ECO:0007669"/>
    <property type="project" value="InterPro"/>
</dbReference>
<organism evidence="10">
    <name type="scientific">Micromonas pusilla (strain CCMP1545)</name>
    <name type="common">Picoplanktonic green alga</name>
    <dbReference type="NCBI Taxonomy" id="564608"/>
    <lineage>
        <taxon>Eukaryota</taxon>
        <taxon>Viridiplantae</taxon>
        <taxon>Chlorophyta</taxon>
        <taxon>Mamiellophyceae</taxon>
        <taxon>Mamiellales</taxon>
        <taxon>Mamiellaceae</taxon>
        <taxon>Micromonas</taxon>
    </lineage>
</organism>
<dbReference type="eggNOG" id="KOG2248">
    <property type="taxonomic scope" value="Eukaryota"/>
</dbReference>
<dbReference type="InterPro" id="IPR013520">
    <property type="entry name" value="Ribonucl_H"/>
</dbReference>
<evidence type="ECO:0000259" key="8">
    <source>
        <dbReference type="PROSITE" id="PS50800"/>
    </source>
</evidence>
<dbReference type="Gene3D" id="3.30.420.10">
    <property type="entry name" value="Ribonuclease H-like superfamily/Ribonuclease H"/>
    <property type="match status" value="1"/>
</dbReference>
<dbReference type="Pfam" id="PF00929">
    <property type="entry name" value="RNase_T"/>
    <property type="match status" value="1"/>
</dbReference>
<dbReference type="InterPro" id="IPR012337">
    <property type="entry name" value="RNaseH-like_sf"/>
</dbReference>
<dbReference type="InterPro" id="IPR036397">
    <property type="entry name" value="RNaseH_sf"/>
</dbReference>
<evidence type="ECO:0000256" key="2">
    <source>
        <dbReference type="ARBA" id="ARBA00006357"/>
    </source>
</evidence>
<evidence type="ECO:0000256" key="1">
    <source>
        <dbReference type="ARBA" id="ARBA00004123"/>
    </source>
</evidence>
<proteinExistence type="inferred from homology"/>
<keyword evidence="10" id="KW-1185">Reference proteome</keyword>
<feature type="compositionally biased region" description="Basic residues" evidence="7">
    <location>
        <begin position="581"/>
        <end position="595"/>
    </location>
</feature>
<dbReference type="SUPFAM" id="SSF53098">
    <property type="entry name" value="Ribonuclease H-like"/>
    <property type="match status" value="1"/>
</dbReference>
<gene>
    <name evidence="9" type="ORF">MICPUCDRAFT_58112</name>
</gene>
<feature type="region of interest" description="Disordered" evidence="7">
    <location>
        <begin position="443"/>
        <end position="480"/>
    </location>
</feature>
<dbReference type="GO" id="GO:0004527">
    <property type="term" value="F:exonuclease activity"/>
    <property type="evidence" value="ECO:0007669"/>
    <property type="project" value="UniProtKB-KW"/>
</dbReference>
<dbReference type="GeneID" id="9683951"/>
<evidence type="ECO:0000313" key="10">
    <source>
        <dbReference type="Proteomes" id="UP000001876"/>
    </source>
</evidence>
<evidence type="ECO:0000256" key="5">
    <source>
        <dbReference type="ARBA" id="ARBA00022839"/>
    </source>
</evidence>
<dbReference type="PANTHER" id="PTHR12801:SF115">
    <property type="entry name" value="FI18136P1-RELATED"/>
    <property type="match status" value="1"/>
</dbReference>
<dbReference type="InterPro" id="IPR036361">
    <property type="entry name" value="SAP_dom_sf"/>
</dbReference>
<keyword evidence="5" id="KW-0269">Exonuclease</keyword>
<dbReference type="PANTHER" id="PTHR12801">
    <property type="entry name" value="RNA EXONUCLEASE REXO1 / RECO3 FAMILY MEMBER-RELATED"/>
    <property type="match status" value="1"/>
</dbReference>
<dbReference type="Gene3D" id="1.10.720.30">
    <property type="entry name" value="SAP domain"/>
    <property type="match status" value="1"/>
</dbReference>
<dbReference type="SMART" id="SM00513">
    <property type="entry name" value="SAP"/>
    <property type="match status" value="1"/>
</dbReference>
<feature type="compositionally biased region" description="Low complexity" evidence="7">
    <location>
        <begin position="567"/>
        <end position="576"/>
    </location>
</feature>
<dbReference type="CDD" id="cd06145">
    <property type="entry name" value="REX1_like"/>
    <property type="match status" value="1"/>
</dbReference>
<feature type="domain" description="SAP" evidence="8">
    <location>
        <begin position="479"/>
        <end position="513"/>
    </location>
</feature>
<dbReference type="PROSITE" id="PS50800">
    <property type="entry name" value="SAP"/>
    <property type="match status" value="1"/>
</dbReference>
<evidence type="ECO:0000256" key="3">
    <source>
        <dbReference type="ARBA" id="ARBA00022722"/>
    </source>
</evidence>
<dbReference type="RefSeq" id="XP_003058512.1">
    <property type="nucleotide sequence ID" value="XM_003058466.1"/>
</dbReference>
<name>C1MTL2_MICPC</name>
<sequence length="605" mass="65500">MGQKRERTIDLASFGDGDKECLVRLVKELAKEGATGDKGDFKAWLKATQKGAKRTTHDPSKHDWDVLSSFVQNVASARARWTDVARRHLGWSRWAERRAAWKRWNDDAPPSVIPTTGPWALAARTSAHATYDETYGSLPSHAAGWVRSVKQRPPRWCVEKNLAPRLVALDCEMCETTSDARALIGVSVVDERGKVLLKTLVKPPGVVVDYKTDVTGLSAKDFTRVTTTLADVQRELVSIVTAETILVGHGLVHDLRALKFHHAPVIDTAMLFEYENLPRSTPGLADLCKRLLGVEMRKGGDGAHDSVEDAKAAMELCKWEAVNGPSAPLTPPEDKVDPRDLLKLFAHRVKRGTLKSDLIGMFAKNNGTTGVDHADDIEAVHGKFLGPETSRELAPGAPKTTTAYIEFKTIEACNMAFKALRGATGTDALGRPQKAVKMVVHDHDHDDDDDDASGGDGKKRTKNKTRSTEELHKGAAAGVSKMKVTALKEELKRRGLATTGLKAALIARLTDAIEAGGDDDGGSSDGGSSDGGGEEEKKRAPPRTETVMVRKMAAHGGSSFGTKDKSASAAARPAAAEGRPKQPRRVPRPSKRKRMEMKGLIPARG</sequence>
<dbReference type="SMART" id="SM00479">
    <property type="entry name" value="EXOIII"/>
    <property type="match status" value="1"/>
</dbReference>
<keyword evidence="3" id="KW-0540">Nuclease</keyword>
<feature type="region of interest" description="Disordered" evidence="7">
    <location>
        <begin position="514"/>
        <end position="605"/>
    </location>
</feature>
<protein>
    <submittedName>
        <fullName evidence="9">Predicted protein</fullName>
    </submittedName>
</protein>
<dbReference type="InterPro" id="IPR003034">
    <property type="entry name" value="SAP_dom"/>
</dbReference>
<evidence type="ECO:0000256" key="4">
    <source>
        <dbReference type="ARBA" id="ARBA00022801"/>
    </source>
</evidence>
<evidence type="ECO:0000313" key="9">
    <source>
        <dbReference type="EMBL" id="EEH56967.1"/>
    </source>
</evidence>
<dbReference type="Proteomes" id="UP000001876">
    <property type="component" value="Unassembled WGS sequence"/>
</dbReference>
<keyword evidence="4" id="KW-0378">Hydrolase</keyword>
<keyword evidence="6" id="KW-0539">Nucleus</keyword>
<dbReference type="OrthoDB" id="16516at2759"/>
<evidence type="ECO:0000256" key="6">
    <source>
        <dbReference type="ARBA" id="ARBA00023242"/>
    </source>
</evidence>
<dbReference type="GO" id="GO:0005634">
    <property type="term" value="C:nucleus"/>
    <property type="evidence" value="ECO:0007669"/>
    <property type="project" value="UniProtKB-SubCell"/>
</dbReference>
<dbReference type="SUPFAM" id="SSF68906">
    <property type="entry name" value="SAP domain"/>
    <property type="match status" value="1"/>
</dbReference>
<dbReference type="AlphaFoldDB" id="C1MTL2"/>
<accession>C1MTL2</accession>
<comment type="subcellular location">
    <subcellularLocation>
        <location evidence="1">Nucleus</location>
    </subcellularLocation>
</comment>
<dbReference type="Pfam" id="PF02037">
    <property type="entry name" value="SAP"/>
    <property type="match status" value="1"/>
</dbReference>
<dbReference type="EMBL" id="GG663739">
    <property type="protein sequence ID" value="EEH56967.1"/>
    <property type="molecule type" value="Genomic_DNA"/>
</dbReference>
<dbReference type="InterPro" id="IPR047021">
    <property type="entry name" value="REXO1/3/4-like"/>
</dbReference>
<comment type="similarity">
    <text evidence="2">Belongs to the REXO1/REXO3 family.</text>
</comment>
<dbReference type="KEGG" id="mpp:MICPUCDRAFT_58112"/>
<dbReference type="InterPro" id="IPR034922">
    <property type="entry name" value="REX1-like_exo"/>
</dbReference>
<dbReference type="STRING" id="564608.C1MTL2"/>
<evidence type="ECO:0000256" key="7">
    <source>
        <dbReference type="SAM" id="MobiDB-lite"/>
    </source>
</evidence>
<dbReference type="OMA" id="YPIDYSF"/>
<dbReference type="GO" id="GO:0005737">
    <property type="term" value="C:cytoplasm"/>
    <property type="evidence" value="ECO:0007669"/>
    <property type="project" value="UniProtKB-ARBA"/>
</dbReference>
<reference evidence="9 10" key="1">
    <citation type="journal article" date="2009" name="Science">
        <title>Green evolution and dynamic adaptations revealed by genomes of the marine picoeukaryotes Micromonas.</title>
        <authorList>
            <person name="Worden A.Z."/>
            <person name="Lee J.H."/>
            <person name="Mock T."/>
            <person name="Rouze P."/>
            <person name="Simmons M.P."/>
            <person name="Aerts A.L."/>
            <person name="Allen A.E."/>
            <person name="Cuvelier M.L."/>
            <person name="Derelle E."/>
            <person name="Everett M.V."/>
            <person name="Foulon E."/>
            <person name="Grimwood J."/>
            <person name="Gundlach H."/>
            <person name="Henrissat B."/>
            <person name="Napoli C."/>
            <person name="McDonald S.M."/>
            <person name="Parker M.S."/>
            <person name="Rombauts S."/>
            <person name="Salamov A."/>
            <person name="Von Dassow P."/>
            <person name="Badger J.H."/>
            <person name="Coutinho P.M."/>
            <person name="Demir E."/>
            <person name="Dubchak I."/>
            <person name="Gentemann C."/>
            <person name="Eikrem W."/>
            <person name="Gready J.E."/>
            <person name="John U."/>
            <person name="Lanier W."/>
            <person name="Lindquist E.A."/>
            <person name="Lucas S."/>
            <person name="Mayer K.F."/>
            <person name="Moreau H."/>
            <person name="Not F."/>
            <person name="Otillar R."/>
            <person name="Panaud O."/>
            <person name="Pangilinan J."/>
            <person name="Paulsen I."/>
            <person name="Piegu B."/>
            <person name="Poliakov A."/>
            <person name="Robbens S."/>
            <person name="Schmutz J."/>
            <person name="Toulza E."/>
            <person name="Wyss T."/>
            <person name="Zelensky A."/>
            <person name="Zhou K."/>
            <person name="Armbrust E.V."/>
            <person name="Bhattacharya D."/>
            <person name="Goodenough U.W."/>
            <person name="Van de Peer Y."/>
            <person name="Grigoriev I.V."/>
        </authorList>
    </citation>
    <scope>NUCLEOTIDE SEQUENCE [LARGE SCALE GENOMIC DNA]</scope>
    <source>
        <strain evidence="9 10">CCMP1545</strain>
    </source>
</reference>